<dbReference type="Gramene" id="PHT78002">
    <property type="protein sequence ID" value="PHT78002"/>
    <property type="gene ID" value="T459_16054"/>
</dbReference>
<evidence type="ECO:0000313" key="3">
    <source>
        <dbReference type="Proteomes" id="UP000222542"/>
    </source>
</evidence>
<gene>
    <name evidence="2" type="ORF">T459_16054</name>
</gene>
<protein>
    <submittedName>
        <fullName evidence="2">Uncharacterized protein</fullName>
    </submittedName>
</protein>
<dbReference type="Proteomes" id="UP000222542">
    <property type="component" value="Unassembled WGS sequence"/>
</dbReference>
<dbReference type="AlphaFoldDB" id="A0A2G2Z7M5"/>
<feature type="region of interest" description="Disordered" evidence="1">
    <location>
        <begin position="65"/>
        <end position="85"/>
    </location>
</feature>
<evidence type="ECO:0000256" key="1">
    <source>
        <dbReference type="SAM" id="MobiDB-lite"/>
    </source>
</evidence>
<keyword evidence="3" id="KW-1185">Reference proteome</keyword>
<name>A0A2G2Z7M5_CAPAN</name>
<comment type="caution">
    <text evidence="2">The sequence shown here is derived from an EMBL/GenBank/DDBJ whole genome shotgun (WGS) entry which is preliminary data.</text>
</comment>
<feature type="compositionally biased region" description="Basic and acidic residues" evidence="1">
    <location>
        <begin position="69"/>
        <end position="83"/>
    </location>
</feature>
<proteinExistence type="predicted"/>
<organism evidence="2 3">
    <name type="scientific">Capsicum annuum</name>
    <name type="common">Capsicum pepper</name>
    <dbReference type="NCBI Taxonomy" id="4072"/>
    <lineage>
        <taxon>Eukaryota</taxon>
        <taxon>Viridiplantae</taxon>
        <taxon>Streptophyta</taxon>
        <taxon>Embryophyta</taxon>
        <taxon>Tracheophyta</taxon>
        <taxon>Spermatophyta</taxon>
        <taxon>Magnoliopsida</taxon>
        <taxon>eudicotyledons</taxon>
        <taxon>Gunneridae</taxon>
        <taxon>Pentapetalae</taxon>
        <taxon>asterids</taxon>
        <taxon>lamiids</taxon>
        <taxon>Solanales</taxon>
        <taxon>Solanaceae</taxon>
        <taxon>Solanoideae</taxon>
        <taxon>Capsiceae</taxon>
        <taxon>Capsicum</taxon>
    </lineage>
</organism>
<sequence>MNSLEEETELSNFDCSLQGEERRQKKDNKAPKRKETESSSSKEISVAARLHPPLYELALQALSQSGAEDNEHREEKCLKRDDPNANSPFAEELVKTFNIDSYPVDVTVEATAEKHNIIVDNPSTISKEEEKVKPLINDYSKWIVDRLLKHHAGRKQNDERYKVNESSLGFDMFDFVVAHPGIKNWFYLMSQPQTWWNDEV</sequence>
<evidence type="ECO:0000313" key="2">
    <source>
        <dbReference type="EMBL" id="PHT78002.1"/>
    </source>
</evidence>
<dbReference type="EMBL" id="AYRZ02000006">
    <property type="protein sequence ID" value="PHT78002.1"/>
    <property type="molecule type" value="Genomic_DNA"/>
</dbReference>
<accession>A0A2G2Z7M5</accession>
<feature type="compositionally biased region" description="Basic and acidic residues" evidence="1">
    <location>
        <begin position="19"/>
        <end position="37"/>
    </location>
</feature>
<reference evidence="2 3" key="2">
    <citation type="journal article" date="2017" name="Genome Biol.">
        <title>New reference genome sequences of hot pepper reveal the massive evolution of plant disease-resistance genes by retroduplication.</title>
        <authorList>
            <person name="Kim S."/>
            <person name="Park J."/>
            <person name="Yeom S.I."/>
            <person name="Kim Y.M."/>
            <person name="Seo E."/>
            <person name="Kim K.T."/>
            <person name="Kim M.S."/>
            <person name="Lee J.M."/>
            <person name="Cheong K."/>
            <person name="Shin H.S."/>
            <person name="Kim S.B."/>
            <person name="Han K."/>
            <person name="Lee J."/>
            <person name="Park M."/>
            <person name="Lee H.A."/>
            <person name="Lee H.Y."/>
            <person name="Lee Y."/>
            <person name="Oh S."/>
            <person name="Lee J.H."/>
            <person name="Choi E."/>
            <person name="Choi E."/>
            <person name="Lee S.E."/>
            <person name="Jeon J."/>
            <person name="Kim H."/>
            <person name="Choi G."/>
            <person name="Song H."/>
            <person name="Lee J."/>
            <person name="Lee S.C."/>
            <person name="Kwon J.K."/>
            <person name="Lee H.Y."/>
            <person name="Koo N."/>
            <person name="Hong Y."/>
            <person name="Kim R.W."/>
            <person name="Kang W.H."/>
            <person name="Huh J.H."/>
            <person name="Kang B.C."/>
            <person name="Yang T.J."/>
            <person name="Lee Y.H."/>
            <person name="Bennetzen J.L."/>
            <person name="Choi D."/>
        </authorList>
    </citation>
    <scope>NUCLEOTIDE SEQUENCE [LARGE SCALE GENOMIC DNA]</scope>
    <source>
        <strain evidence="3">cv. CM334</strain>
    </source>
</reference>
<reference evidence="2 3" key="1">
    <citation type="journal article" date="2014" name="Nat. Genet.">
        <title>Genome sequence of the hot pepper provides insights into the evolution of pungency in Capsicum species.</title>
        <authorList>
            <person name="Kim S."/>
            <person name="Park M."/>
            <person name="Yeom S.I."/>
            <person name="Kim Y.M."/>
            <person name="Lee J.M."/>
            <person name="Lee H.A."/>
            <person name="Seo E."/>
            <person name="Choi J."/>
            <person name="Cheong K."/>
            <person name="Kim K.T."/>
            <person name="Jung K."/>
            <person name="Lee G.W."/>
            <person name="Oh S.K."/>
            <person name="Bae C."/>
            <person name="Kim S.B."/>
            <person name="Lee H.Y."/>
            <person name="Kim S.Y."/>
            <person name="Kim M.S."/>
            <person name="Kang B.C."/>
            <person name="Jo Y.D."/>
            <person name="Yang H.B."/>
            <person name="Jeong H.J."/>
            <person name="Kang W.H."/>
            <person name="Kwon J.K."/>
            <person name="Shin C."/>
            <person name="Lim J.Y."/>
            <person name="Park J.H."/>
            <person name="Huh J.H."/>
            <person name="Kim J.S."/>
            <person name="Kim B.D."/>
            <person name="Cohen O."/>
            <person name="Paran I."/>
            <person name="Suh M.C."/>
            <person name="Lee S.B."/>
            <person name="Kim Y.K."/>
            <person name="Shin Y."/>
            <person name="Noh S.J."/>
            <person name="Park J."/>
            <person name="Seo Y.S."/>
            <person name="Kwon S.Y."/>
            <person name="Kim H.A."/>
            <person name="Park J.M."/>
            <person name="Kim H.J."/>
            <person name="Choi S.B."/>
            <person name="Bosland P.W."/>
            <person name="Reeves G."/>
            <person name="Jo S.H."/>
            <person name="Lee B.W."/>
            <person name="Cho H.T."/>
            <person name="Choi H.S."/>
            <person name="Lee M.S."/>
            <person name="Yu Y."/>
            <person name="Do Choi Y."/>
            <person name="Park B.S."/>
            <person name="van Deynze A."/>
            <person name="Ashrafi H."/>
            <person name="Hill T."/>
            <person name="Kim W.T."/>
            <person name="Pai H.S."/>
            <person name="Ahn H.K."/>
            <person name="Yeam I."/>
            <person name="Giovannoni J.J."/>
            <person name="Rose J.K."/>
            <person name="Sorensen I."/>
            <person name="Lee S.J."/>
            <person name="Kim R.W."/>
            <person name="Choi I.Y."/>
            <person name="Choi B.S."/>
            <person name="Lim J.S."/>
            <person name="Lee Y.H."/>
            <person name="Choi D."/>
        </authorList>
    </citation>
    <scope>NUCLEOTIDE SEQUENCE [LARGE SCALE GENOMIC DNA]</scope>
    <source>
        <strain evidence="3">cv. CM334</strain>
    </source>
</reference>
<feature type="region of interest" description="Disordered" evidence="1">
    <location>
        <begin position="1"/>
        <end position="47"/>
    </location>
</feature>